<evidence type="ECO:0000313" key="8">
    <source>
        <dbReference type="Proteomes" id="UP000504612"/>
    </source>
</evidence>
<evidence type="ECO:0000259" key="7">
    <source>
        <dbReference type="PROSITE" id="PS50041"/>
    </source>
</evidence>
<evidence type="ECO:0000256" key="4">
    <source>
        <dbReference type="ARBA" id="ARBA00022525"/>
    </source>
</evidence>
<evidence type="ECO:0000256" key="2">
    <source>
        <dbReference type="ARBA" id="ARBA00004613"/>
    </source>
</evidence>
<dbReference type="InterPro" id="IPR001304">
    <property type="entry name" value="C-type_lectin-like"/>
</dbReference>
<dbReference type="RefSeq" id="XP_026547032.1">
    <property type="nucleotide sequence ID" value="XM_026691247.1"/>
</dbReference>
<dbReference type="InterPro" id="IPR050828">
    <property type="entry name" value="C-type_lectin/matrix_domain"/>
</dbReference>
<dbReference type="Gene3D" id="3.10.100.10">
    <property type="entry name" value="Mannose-Binding Protein A, subunit A"/>
    <property type="match status" value="1"/>
</dbReference>
<dbReference type="InterPro" id="IPR016187">
    <property type="entry name" value="CTDL_fold"/>
</dbReference>
<dbReference type="GeneID" id="113428710"/>
<keyword evidence="6" id="KW-0812">Transmembrane</keyword>
<keyword evidence="6" id="KW-0472">Membrane</keyword>
<dbReference type="GO" id="GO:0030246">
    <property type="term" value="F:carbohydrate binding"/>
    <property type="evidence" value="ECO:0007669"/>
    <property type="project" value="UniProtKB-KW"/>
</dbReference>
<comment type="similarity">
    <text evidence="3">Belongs to the true venom lectin family.</text>
</comment>
<dbReference type="GO" id="GO:0005576">
    <property type="term" value="C:extracellular region"/>
    <property type="evidence" value="ECO:0007669"/>
    <property type="project" value="UniProtKB-SubCell"/>
</dbReference>
<dbReference type="GO" id="GO:0005886">
    <property type="term" value="C:plasma membrane"/>
    <property type="evidence" value="ECO:0007669"/>
    <property type="project" value="UniProtKB-SubCell"/>
</dbReference>
<proteinExistence type="inferred from homology"/>
<dbReference type="Pfam" id="PF00059">
    <property type="entry name" value="Lectin_C"/>
    <property type="match status" value="1"/>
</dbReference>
<dbReference type="Proteomes" id="UP000504612">
    <property type="component" value="Unplaced"/>
</dbReference>
<dbReference type="KEGG" id="nss:113428710"/>
<name>A0A6J1VVC3_9SAUR</name>
<dbReference type="InterPro" id="IPR016186">
    <property type="entry name" value="C-type_lectin-like/link_sf"/>
</dbReference>
<evidence type="ECO:0000256" key="1">
    <source>
        <dbReference type="ARBA" id="ARBA00004401"/>
    </source>
</evidence>
<dbReference type="InterPro" id="IPR033992">
    <property type="entry name" value="NKR-like_CTLD"/>
</dbReference>
<keyword evidence="6" id="KW-1133">Transmembrane helix</keyword>
<dbReference type="SUPFAM" id="SSF56436">
    <property type="entry name" value="C-type lectin-like"/>
    <property type="match status" value="1"/>
</dbReference>
<dbReference type="SMART" id="SM00034">
    <property type="entry name" value="CLECT"/>
    <property type="match status" value="1"/>
</dbReference>
<evidence type="ECO:0000256" key="6">
    <source>
        <dbReference type="SAM" id="Phobius"/>
    </source>
</evidence>
<feature type="transmembrane region" description="Helical" evidence="6">
    <location>
        <begin position="12"/>
        <end position="34"/>
    </location>
</feature>
<dbReference type="CDD" id="cd03593">
    <property type="entry name" value="CLECT_NK_receptors_like"/>
    <property type="match status" value="1"/>
</dbReference>
<reference evidence="9 10" key="1">
    <citation type="submission" date="2025-04" db="UniProtKB">
        <authorList>
            <consortium name="RefSeq"/>
        </authorList>
    </citation>
    <scope>IDENTIFICATION</scope>
</reference>
<organism evidence="8 10">
    <name type="scientific">Notechis scutatus</name>
    <name type="common">mainland tiger snake</name>
    <dbReference type="NCBI Taxonomy" id="8663"/>
    <lineage>
        <taxon>Eukaryota</taxon>
        <taxon>Metazoa</taxon>
        <taxon>Chordata</taxon>
        <taxon>Craniata</taxon>
        <taxon>Vertebrata</taxon>
        <taxon>Euteleostomi</taxon>
        <taxon>Lepidosauria</taxon>
        <taxon>Squamata</taxon>
        <taxon>Bifurcata</taxon>
        <taxon>Unidentata</taxon>
        <taxon>Episquamata</taxon>
        <taxon>Toxicofera</taxon>
        <taxon>Serpentes</taxon>
        <taxon>Colubroidea</taxon>
        <taxon>Elapidae</taxon>
        <taxon>Hydrophiinae</taxon>
        <taxon>Notechis</taxon>
    </lineage>
</organism>
<dbReference type="PROSITE" id="PS50041">
    <property type="entry name" value="C_TYPE_LECTIN_2"/>
    <property type="match status" value="1"/>
</dbReference>
<keyword evidence="5" id="KW-0430">Lectin</keyword>
<dbReference type="PANTHER" id="PTHR45710:SF35">
    <property type="entry name" value="C-TYPE LECTIN DOMAIN FAMILY 2 MEMBER D"/>
    <property type="match status" value="1"/>
</dbReference>
<evidence type="ECO:0000313" key="9">
    <source>
        <dbReference type="RefSeq" id="XP_026546941.1"/>
    </source>
</evidence>
<dbReference type="PANTHER" id="PTHR45710">
    <property type="entry name" value="C-TYPE LECTIN DOMAIN-CONTAINING PROTEIN 180"/>
    <property type="match status" value="1"/>
</dbReference>
<comment type="subcellular location">
    <subcellularLocation>
        <location evidence="1">Cell membrane</location>
        <topology evidence="1">Single-pass type II membrane protein</topology>
    </subcellularLocation>
    <subcellularLocation>
        <location evidence="2">Secreted</location>
    </subcellularLocation>
</comment>
<keyword evidence="8" id="KW-1185">Reference proteome</keyword>
<evidence type="ECO:0000256" key="3">
    <source>
        <dbReference type="ARBA" id="ARBA00006250"/>
    </source>
</evidence>
<keyword evidence="4" id="KW-0964">Secreted</keyword>
<dbReference type="KEGG" id="nss:113428601"/>
<sequence>MGNAFIAHRGHIVTAVAVAAAVASAVLVFCIVSLTNKPTLNPDDCKLLLAASEHGRRPCPTDWIGYQMKCFYFSDKEETWSASQHFCSLYNASLVIIEKEEMDFVQRYKGSISHWIGLQRDPKQPWKWVNGSASTWEVLGDGGNCAFLNDEGRASCSRCLTRHHWICSKPDEFTRPKIV</sequence>
<protein>
    <submittedName>
        <fullName evidence="9 10">C-type lectin domain family 2 member B-like</fullName>
    </submittedName>
</protein>
<feature type="domain" description="C-type lectin" evidence="7">
    <location>
        <begin position="66"/>
        <end position="168"/>
    </location>
</feature>
<evidence type="ECO:0000313" key="10">
    <source>
        <dbReference type="RefSeq" id="XP_026547032.1"/>
    </source>
</evidence>
<gene>
    <name evidence="10" type="primary">LOC113428710</name>
    <name evidence="9" type="synonym">LOC113428601</name>
</gene>
<dbReference type="RefSeq" id="XP_026546941.1">
    <property type="nucleotide sequence ID" value="XM_026691156.1"/>
</dbReference>
<dbReference type="AlphaFoldDB" id="A0A6J1VVC3"/>
<accession>A0A6J1VVC3</accession>
<evidence type="ECO:0000256" key="5">
    <source>
        <dbReference type="ARBA" id="ARBA00022734"/>
    </source>
</evidence>